<dbReference type="AlphaFoldDB" id="A0A383BIC6"/>
<organism evidence="1">
    <name type="scientific">marine metagenome</name>
    <dbReference type="NCBI Taxonomy" id="408172"/>
    <lineage>
        <taxon>unclassified sequences</taxon>
        <taxon>metagenomes</taxon>
        <taxon>ecological metagenomes</taxon>
    </lineage>
</organism>
<evidence type="ECO:0000313" key="1">
    <source>
        <dbReference type="EMBL" id="SVE19652.1"/>
    </source>
</evidence>
<protein>
    <submittedName>
        <fullName evidence="1">Uncharacterized protein</fullName>
    </submittedName>
</protein>
<accession>A0A383BIC6</accession>
<proteinExistence type="predicted"/>
<name>A0A383BIC6_9ZZZZ</name>
<reference evidence="1" key="1">
    <citation type="submission" date="2018-05" db="EMBL/GenBank/DDBJ databases">
        <authorList>
            <person name="Lanie J.A."/>
            <person name="Ng W.-L."/>
            <person name="Kazmierczak K.M."/>
            <person name="Andrzejewski T.M."/>
            <person name="Davidsen T.M."/>
            <person name="Wayne K.J."/>
            <person name="Tettelin H."/>
            <person name="Glass J.I."/>
            <person name="Rusch D."/>
            <person name="Podicherti R."/>
            <person name="Tsui H.-C.T."/>
            <person name="Winkler M.E."/>
        </authorList>
    </citation>
    <scope>NUCLEOTIDE SEQUENCE</scope>
</reference>
<sequence length="35" mass="3902">MREGLHSGYTIYNYGGGPNVTLSPDGSGGFRYYEW</sequence>
<dbReference type="EMBL" id="UINC01200665">
    <property type="protein sequence ID" value="SVE19652.1"/>
    <property type="molecule type" value="Genomic_DNA"/>
</dbReference>
<gene>
    <name evidence="1" type="ORF">METZ01_LOCUS472506</name>
</gene>